<dbReference type="Proteomes" id="UP001301958">
    <property type="component" value="Unassembled WGS sequence"/>
</dbReference>
<evidence type="ECO:0000313" key="2">
    <source>
        <dbReference type="EMBL" id="KAK4228424.1"/>
    </source>
</evidence>
<dbReference type="AlphaFoldDB" id="A0AAN7H5K8"/>
<sequence length="78" mass="9435">MRLNLRSLSQRTLSWPVWLGWVILSLGRVFGKFVVFIHCCFVMLQVHIVTLELGFVYFYYRPIYMYIRSLWQELSNSI</sequence>
<proteinExistence type="predicted"/>
<name>A0AAN7H5K8_9PEZI</name>
<evidence type="ECO:0008006" key="4">
    <source>
        <dbReference type="Google" id="ProtNLM"/>
    </source>
</evidence>
<dbReference type="EMBL" id="MU865319">
    <property type="protein sequence ID" value="KAK4228424.1"/>
    <property type="molecule type" value="Genomic_DNA"/>
</dbReference>
<keyword evidence="1" id="KW-0812">Transmembrane</keyword>
<reference evidence="2" key="1">
    <citation type="journal article" date="2023" name="Mol. Phylogenet. Evol.">
        <title>Genome-scale phylogeny and comparative genomics of the fungal order Sordariales.</title>
        <authorList>
            <person name="Hensen N."/>
            <person name="Bonometti L."/>
            <person name="Westerberg I."/>
            <person name="Brannstrom I.O."/>
            <person name="Guillou S."/>
            <person name="Cros-Aarteil S."/>
            <person name="Calhoun S."/>
            <person name="Haridas S."/>
            <person name="Kuo A."/>
            <person name="Mondo S."/>
            <person name="Pangilinan J."/>
            <person name="Riley R."/>
            <person name="LaButti K."/>
            <person name="Andreopoulos B."/>
            <person name="Lipzen A."/>
            <person name="Chen C."/>
            <person name="Yan M."/>
            <person name="Daum C."/>
            <person name="Ng V."/>
            <person name="Clum A."/>
            <person name="Steindorff A."/>
            <person name="Ohm R.A."/>
            <person name="Martin F."/>
            <person name="Silar P."/>
            <person name="Natvig D.O."/>
            <person name="Lalanne C."/>
            <person name="Gautier V."/>
            <person name="Ament-Velasquez S.L."/>
            <person name="Kruys A."/>
            <person name="Hutchinson M.I."/>
            <person name="Powell A.J."/>
            <person name="Barry K."/>
            <person name="Miller A.N."/>
            <person name="Grigoriev I.V."/>
            <person name="Debuchy R."/>
            <person name="Gladieux P."/>
            <person name="Hiltunen Thoren M."/>
            <person name="Johannesson H."/>
        </authorList>
    </citation>
    <scope>NUCLEOTIDE SEQUENCE</scope>
    <source>
        <strain evidence="2">CBS 990.96</strain>
    </source>
</reference>
<gene>
    <name evidence="2" type="ORF">QBC38DRAFT_475256</name>
</gene>
<evidence type="ECO:0000256" key="1">
    <source>
        <dbReference type="SAM" id="Phobius"/>
    </source>
</evidence>
<protein>
    <recommendedName>
        <fullName evidence="4">Transmembrane protein</fullName>
    </recommendedName>
</protein>
<comment type="caution">
    <text evidence="2">The sequence shown here is derived from an EMBL/GenBank/DDBJ whole genome shotgun (WGS) entry which is preliminary data.</text>
</comment>
<keyword evidence="1" id="KW-1133">Transmembrane helix</keyword>
<organism evidence="2 3">
    <name type="scientific">Podospora fimiseda</name>
    <dbReference type="NCBI Taxonomy" id="252190"/>
    <lineage>
        <taxon>Eukaryota</taxon>
        <taxon>Fungi</taxon>
        <taxon>Dikarya</taxon>
        <taxon>Ascomycota</taxon>
        <taxon>Pezizomycotina</taxon>
        <taxon>Sordariomycetes</taxon>
        <taxon>Sordariomycetidae</taxon>
        <taxon>Sordariales</taxon>
        <taxon>Podosporaceae</taxon>
        <taxon>Podospora</taxon>
    </lineage>
</organism>
<keyword evidence="1" id="KW-0472">Membrane</keyword>
<reference evidence="2" key="2">
    <citation type="submission" date="2023-05" db="EMBL/GenBank/DDBJ databases">
        <authorList>
            <consortium name="Lawrence Berkeley National Laboratory"/>
            <person name="Steindorff A."/>
            <person name="Hensen N."/>
            <person name="Bonometti L."/>
            <person name="Westerberg I."/>
            <person name="Brannstrom I.O."/>
            <person name="Guillou S."/>
            <person name="Cros-Aarteil S."/>
            <person name="Calhoun S."/>
            <person name="Haridas S."/>
            <person name="Kuo A."/>
            <person name="Mondo S."/>
            <person name="Pangilinan J."/>
            <person name="Riley R."/>
            <person name="Labutti K."/>
            <person name="Andreopoulos B."/>
            <person name="Lipzen A."/>
            <person name="Chen C."/>
            <person name="Yanf M."/>
            <person name="Daum C."/>
            <person name="Ng V."/>
            <person name="Clum A."/>
            <person name="Ohm R."/>
            <person name="Martin F."/>
            <person name="Silar P."/>
            <person name="Natvig D."/>
            <person name="Lalanne C."/>
            <person name="Gautier V."/>
            <person name="Ament-Velasquez S.L."/>
            <person name="Kruys A."/>
            <person name="Hutchinson M.I."/>
            <person name="Powell A.J."/>
            <person name="Barry K."/>
            <person name="Miller A.N."/>
            <person name="Grigoriev I.V."/>
            <person name="Debuchy R."/>
            <person name="Gladieux P."/>
            <person name="Thoren M.H."/>
            <person name="Johannesson H."/>
        </authorList>
    </citation>
    <scope>NUCLEOTIDE SEQUENCE</scope>
    <source>
        <strain evidence="2">CBS 990.96</strain>
    </source>
</reference>
<accession>A0AAN7H5K8</accession>
<keyword evidence="3" id="KW-1185">Reference proteome</keyword>
<evidence type="ECO:0000313" key="3">
    <source>
        <dbReference type="Proteomes" id="UP001301958"/>
    </source>
</evidence>
<feature type="transmembrane region" description="Helical" evidence="1">
    <location>
        <begin position="35"/>
        <end position="60"/>
    </location>
</feature>
<feature type="transmembrane region" description="Helical" evidence="1">
    <location>
        <begin position="12"/>
        <end position="29"/>
    </location>
</feature>